<dbReference type="GO" id="GO:0005886">
    <property type="term" value="C:plasma membrane"/>
    <property type="evidence" value="ECO:0007669"/>
    <property type="project" value="UniProtKB-SubCell"/>
</dbReference>
<keyword evidence="4 6" id="KW-1133">Transmembrane helix</keyword>
<evidence type="ECO:0000256" key="3">
    <source>
        <dbReference type="ARBA" id="ARBA00022692"/>
    </source>
</evidence>
<evidence type="ECO:0000256" key="2">
    <source>
        <dbReference type="ARBA" id="ARBA00022475"/>
    </source>
</evidence>
<feature type="transmembrane region" description="Helical" evidence="6">
    <location>
        <begin position="240"/>
        <end position="263"/>
    </location>
</feature>
<name>A0A4R3LUH2_9HYPH</name>
<sequence length="312" mass="32570">MRDWLLLLLLALACSLLPLAGDNYVLRLGTIVAMYAVLAQSWNFIGGLAGYPSFATAAFFGLGAYTSAVLLSYGAPTGLAWTAAGGMACLFAALIGGAILHLKGHYFAIASLAVGEVLREVVNTTPDLTGGGMGMNLPVPKLSVAAAAQTFYFSMLALAALTTAAAIIVQRSRLGFGLRCIQQNEDAANILGVNAYGYKTAAFCLSAVFAGMAGAIYASWVHYIEPPDVFDILLAVKPLVMVLLGGIGTVFGPIIGAFLLIAFEELVWRSFLTIHAAMLGGIIVVLVLFMPNGLLALVRSGLARLRPAGPKP</sequence>
<organism evidence="7 8">
    <name type="scientific">Aquabacter spiritensis</name>
    <dbReference type="NCBI Taxonomy" id="933073"/>
    <lineage>
        <taxon>Bacteria</taxon>
        <taxon>Pseudomonadati</taxon>
        <taxon>Pseudomonadota</taxon>
        <taxon>Alphaproteobacteria</taxon>
        <taxon>Hyphomicrobiales</taxon>
        <taxon>Xanthobacteraceae</taxon>
        <taxon>Aquabacter</taxon>
    </lineage>
</organism>
<proteinExistence type="predicted"/>
<dbReference type="GO" id="GO:0015658">
    <property type="term" value="F:branched-chain amino acid transmembrane transporter activity"/>
    <property type="evidence" value="ECO:0007669"/>
    <property type="project" value="InterPro"/>
</dbReference>
<feature type="transmembrane region" description="Helical" evidence="6">
    <location>
        <begin position="54"/>
        <end position="73"/>
    </location>
</feature>
<evidence type="ECO:0000256" key="5">
    <source>
        <dbReference type="ARBA" id="ARBA00023136"/>
    </source>
</evidence>
<dbReference type="InterPro" id="IPR043428">
    <property type="entry name" value="LivM-like"/>
</dbReference>
<evidence type="ECO:0000313" key="7">
    <source>
        <dbReference type="EMBL" id="TCT04193.1"/>
    </source>
</evidence>
<keyword evidence="8" id="KW-1185">Reference proteome</keyword>
<evidence type="ECO:0000256" key="4">
    <source>
        <dbReference type="ARBA" id="ARBA00022989"/>
    </source>
</evidence>
<feature type="transmembrane region" description="Helical" evidence="6">
    <location>
        <begin position="79"/>
        <end position="99"/>
    </location>
</feature>
<dbReference type="InterPro" id="IPR001851">
    <property type="entry name" value="ABC_transp_permease"/>
</dbReference>
<evidence type="ECO:0000256" key="1">
    <source>
        <dbReference type="ARBA" id="ARBA00004651"/>
    </source>
</evidence>
<feature type="transmembrane region" description="Helical" evidence="6">
    <location>
        <begin position="31"/>
        <end position="49"/>
    </location>
</feature>
<keyword evidence="5 6" id="KW-0472">Membrane</keyword>
<dbReference type="AlphaFoldDB" id="A0A4R3LUH2"/>
<feature type="transmembrane region" description="Helical" evidence="6">
    <location>
        <begin position="142"/>
        <end position="169"/>
    </location>
</feature>
<dbReference type="EMBL" id="SMAI01000007">
    <property type="protein sequence ID" value="TCT04193.1"/>
    <property type="molecule type" value="Genomic_DNA"/>
</dbReference>
<evidence type="ECO:0000256" key="6">
    <source>
        <dbReference type="SAM" id="Phobius"/>
    </source>
</evidence>
<dbReference type="PANTHER" id="PTHR30482">
    <property type="entry name" value="HIGH-AFFINITY BRANCHED-CHAIN AMINO ACID TRANSPORT SYSTEM PERMEASE"/>
    <property type="match status" value="1"/>
</dbReference>
<keyword evidence="2" id="KW-1003">Cell membrane</keyword>
<accession>A0A4R3LUH2</accession>
<dbReference type="Pfam" id="PF02653">
    <property type="entry name" value="BPD_transp_2"/>
    <property type="match status" value="1"/>
</dbReference>
<dbReference type="PANTHER" id="PTHR30482:SF10">
    <property type="entry name" value="HIGH-AFFINITY BRANCHED-CHAIN AMINO ACID TRANSPORT PROTEIN BRAE"/>
    <property type="match status" value="1"/>
</dbReference>
<dbReference type="CDD" id="cd06581">
    <property type="entry name" value="TM_PBP1_LivM_like"/>
    <property type="match status" value="1"/>
</dbReference>
<reference evidence="7 8" key="1">
    <citation type="submission" date="2019-03" db="EMBL/GenBank/DDBJ databases">
        <title>Genomic Encyclopedia of Type Strains, Phase IV (KMG-IV): sequencing the most valuable type-strain genomes for metagenomic binning, comparative biology and taxonomic classification.</title>
        <authorList>
            <person name="Goeker M."/>
        </authorList>
    </citation>
    <scope>NUCLEOTIDE SEQUENCE [LARGE SCALE GENOMIC DNA]</scope>
    <source>
        <strain evidence="7 8">DSM 9035</strain>
    </source>
</reference>
<protein>
    <submittedName>
        <fullName evidence="7">Amino acid/amide ABC transporter membrane protein 2 (HAAT family)</fullName>
    </submittedName>
</protein>
<gene>
    <name evidence="7" type="ORF">EDC64_1078</name>
</gene>
<feature type="transmembrane region" description="Helical" evidence="6">
    <location>
        <begin position="200"/>
        <end position="220"/>
    </location>
</feature>
<evidence type="ECO:0000313" key="8">
    <source>
        <dbReference type="Proteomes" id="UP000294664"/>
    </source>
</evidence>
<dbReference type="RefSeq" id="WP_132031642.1">
    <property type="nucleotide sequence ID" value="NZ_SMAI01000007.1"/>
</dbReference>
<feature type="transmembrane region" description="Helical" evidence="6">
    <location>
        <begin position="270"/>
        <end position="290"/>
    </location>
</feature>
<dbReference type="OrthoDB" id="9804361at2"/>
<dbReference type="Proteomes" id="UP000294664">
    <property type="component" value="Unassembled WGS sequence"/>
</dbReference>
<comment type="caution">
    <text evidence="7">The sequence shown here is derived from an EMBL/GenBank/DDBJ whole genome shotgun (WGS) entry which is preliminary data.</text>
</comment>
<keyword evidence="3 6" id="KW-0812">Transmembrane</keyword>
<comment type="subcellular location">
    <subcellularLocation>
        <location evidence="1">Cell membrane</location>
        <topology evidence="1">Multi-pass membrane protein</topology>
    </subcellularLocation>
</comment>